<dbReference type="PANTHER" id="PTHR39456">
    <property type="entry name" value="METAL-DEPENDENT HYDROLASE"/>
    <property type="match status" value="1"/>
</dbReference>
<dbReference type="PIRSF" id="PIRSF007580">
    <property type="entry name" value="UCP07580"/>
    <property type="match status" value="1"/>
</dbReference>
<organism evidence="1 2">
    <name type="scientific">Oleiphilus messinensis</name>
    <dbReference type="NCBI Taxonomy" id="141451"/>
    <lineage>
        <taxon>Bacteria</taxon>
        <taxon>Pseudomonadati</taxon>
        <taxon>Pseudomonadota</taxon>
        <taxon>Gammaproteobacteria</taxon>
        <taxon>Oceanospirillales</taxon>
        <taxon>Oleiphilaceae</taxon>
        <taxon>Oleiphilus</taxon>
    </lineage>
</organism>
<dbReference type="Pfam" id="PF10118">
    <property type="entry name" value="Metal_hydrol"/>
    <property type="match status" value="1"/>
</dbReference>
<dbReference type="Proteomes" id="UP000196027">
    <property type="component" value="Chromosome"/>
</dbReference>
<name>A0A1Y0I7Z8_9GAMM</name>
<dbReference type="AlphaFoldDB" id="A0A1Y0I7Z8"/>
<dbReference type="RefSeq" id="WP_087460618.1">
    <property type="nucleotide sequence ID" value="NZ_CP021425.1"/>
</dbReference>
<dbReference type="KEGG" id="ome:OLMES_1446"/>
<evidence type="ECO:0000313" key="1">
    <source>
        <dbReference type="EMBL" id="ARU55523.1"/>
    </source>
</evidence>
<dbReference type="OrthoDB" id="5727566at2"/>
<dbReference type="EMBL" id="CP021425">
    <property type="protein sequence ID" value="ARU55523.1"/>
    <property type="molecule type" value="Genomic_DNA"/>
</dbReference>
<dbReference type="GO" id="GO:0016787">
    <property type="term" value="F:hydrolase activity"/>
    <property type="evidence" value="ECO:0007669"/>
    <property type="project" value="UniProtKB-KW"/>
</dbReference>
<keyword evidence="1" id="KW-0378">Hydrolase</keyword>
<sequence length="316" mass="35782">MSSNNTINVSKSVSNTDTDLVQRKVAFDFSDTPLHWIPNDPYSSHFISVIHAILPAGEFFFCRLYNRALPYIEDEKLREDVKGFIKQEAMHARAHTTGINEYLAAQGMEVQGFIKIVEWLFEQALDDKPFGKSLPAATEKQWLTLRLGLIAAVEHFTCVLGKYALSNKNWDAQGADATILDILRWHGAEEIEHRSVAFDVYQHLGGTYAMRFPMMLVAYLGVLGLWSKGASHLMLQDPKLKGKKPRLMGRYFWRTWNKKAKQGQLPSAGWLFSQATRYLKRDYDPVNEACTEEAQRYLETSPAALRALGFADSAAA</sequence>
<proteinExistence type="predicted"/>
<keyword evidence="2" id="KW-1185">Reference proteome</keyword>
<accession>A0A1Y0I7Z8</accession>
<gene>
    <name evidence="1" type="ORF">OLMES_1446</name>
</gene>
<dbReference type="PANTHER" id="PTHR39456:SF1">
    <property type="entry name" value="METAL-DEPENDENT HYDROLASE"/>
    <property type="match status" value="1"/>
</dbReference>
<reference evidence="1 2" key="1">
    <citation type="submission" date="2017-05" db="EMBL/GenBank/DDBJ databases">
        <title>Genomic insights into alkan degradation activity of Oleiphilus messinensis.</title>
        <authorList>
            <person name="Kozyavkin S.A."/>
            <person name="Slesarev A.I."/>
            <person name="Golyshin P.N."/>
            <person name="Korzhenkov A."/>
            <person name="Golyshina O.N."/>
            <person name="Toshchakov S.V."/>
        </authorList>
    </citation>
    <scope>NUCLEOTIDE SEQUENCE [LARGE SCALE GENOMIC DNA]</scope>
    <source>
        <strain evidence="1 2">ME102</strain>
    </source>
</reference>
<protein>
    <submittedName>
        <fullName evidence="1">Metal-dependent hydrolase</fullName>
    </submittedName>
</protein>
<dbReference type="InterPro" id="IPR016516">
    <property type="entry name" value="UCP07580"/>
</dbReference>
<evidence type="ECO:0000313" key="2">
    <source>
        <dbReference type="Proteomes" id="UP000196027"/>
    </source>
</evidence>